<organism evidence="1 2">
    <name type="scientific">Frischella japonica</name>
    <dbReference type="NCBI Taxonomy" id="2741544"/>
    <lineage>
        <taxon>Bacteria</taxon>
        <taxon>Pseudomonadati</taxon>
        <taxon>Pseudomonadota</taxon>
        <taxon>Gammaproteobacteria</taxon>
        <taxon>Orbales</taxon>
        <taxon>Orbaceae</taxon>
        <taxon>Frischella</taxon>
    </lineage>
</organism>
<dbReference type="EMBL" id="JABURY010000015">
    <property type="protein sequence ID" value="MBC9130926.1"/>
    <property type="molecule type" value="Genomic_DNA"/>
</dbReference>
<sequence length="145" mass="16752">MDVNQIPQDKSKTYGGHAKIIYATTEGKYTSATSDGWQDEEYATLQAVNALTEQTQHAYDLVKSGQKSPLFYYMFAYRHDVTSLAQTSGFFRWQIRRHLNLKIFNQLSDKKLMRYAQAFNLSIEQLKQLPDQITSNGINDSFDEH</sequence>
<proteinExistence type="predicted"/>
<protein>
    <submittedName>
        <fullName evidence="1">Uncharacterized protein</fullName>
    </submittedName>
</protein>
<evidence type="ECO:0000313" key="2">
    <source>
        <dbReference type="Proteomes" id="UP000651208"/>
    </source>
</evidence>
<name>A0ABR7QXI0_9GAMM</name>
<accession>A0ABR7QXI0</accession>
<keyword evidence="2" id="KW-1185">Reference proteome</keyword>
<dbReference type="RefSeq" id="WP_187755369.1">
    <property type="nucleotide sequence ID" value="NZ_JABURY010000015.1"/>
</dbReference>
<dbReference type="Proteomes" id="UP000651208">
    <property type="component" value="Unassembled WGS sequence"/>
</dbReference>
<gene>
    <name evidence="1" type="ORF">FcAc13_06335</name>
</gene>
<comment type="caution">
    <text evidence="1">The sequence shown here is derived from an EMBL/GenBank/DDBJ whole genome shotgun (WGS) entry which is preliminary data.</text>
</comment>
<reference evidence="1 2" key="1">
    <citation type="submission" date="2020-06" db="EMBL/GenBank/DDBJ databases">
        <title>Frischella cerana isolated from Apis cerana gut homogenate.</title>
        <authorList>
            <person name="Wolter L.A."/>
            <person name="Suenami S."/>
            <person name="Miyazaki R."/>
        </authorList>
    </citation>
    <scope>NUCLEOTIDE SEQUENCE [LARGE SCALE GENOMIC DNA]</scope>
    <source>
        <strain evidence="1 2">Ac13</strain>
    </source>
</reference>
<evidence type="ECO:0000313" key="1">
    <source>
        <dbReference type="EMBL" id="MBC9130926.1"/>
    </source>
</evidence>